<feature type="compositionally biased region" description="Basic and acidic residues" evidence="1">
    <location>
        <begin position="86"/>
        <end position="117"/>
    </location>
</feature>
<dbReference type="AlphaFoldDB" id="A0AAD9ULJ1"/>
<name>A0AAD9ULJ1_RIDPI</name>
<organism evidence="2 3">
    <name type="scientific">Ridgeia piscesae</name>
    <name type="common">Tubeworm</name>
    <dbReference type="NCBI Taxonomy" id="27915"/>
    <lineage>
        <taxon>Eukaryota</taxon>
        <taxon>Metazoa</taxon>
        <taxon>Spiralia</taxon>
        <taxon>Lophotrochozoa</taxon>
        <taxon>Annelida</taxon>
        <taxon>Polychaeta</taxon>
        <taxon>Sedentaria</taxon>
        <taxon>Canalipalpata</taxon>
        <taxon>Sabellida</taxon>
        <taxon>Siboglinidae</taxon>
        <taxon>Ridgeia</taxon>
    </lineage>
</organism>
<feature type="compositionally biased region" description="Basic and acidic residues" evidence="1">
    <location>
        <begin position="131"/>
        <end position="170"/>
    </location>
</feature>
<proteinExistence type="predicted"/>
<accession>A0AAD9ULJ1</accession>
<feature type="region of interest" description="Disordered" evidence="1">
    <location>
        <begin position="131"/>
        <end position="222"/>
    </location>
</feature>
<gene>
    <name evidence="2" type="ORF">NP493_5g12017</name>
</gene>
<comment type="caution">
    <text evidence="2">The sequence shown here is derived from an EMBL/GenBank/DDBJ whole genome shotgun (WGS) entry which is preliminary data.</text>
</comment>
<evidence type="ECO:0000256" key="1">
    <source>
        <dbReference type="SAM" id="MobiDB-lite"/>
    </source>
</evidence>
<dbReference type="Proteomes" id="UP001209878">
    <property type="component" value="Unassembled WGS sequence"/>
</dbReference>
<sequence length="222" mass="25074">MNTCNNIICLSVIGRNDSGYFPQIHDEYKLHKLIITIAELQHPQGQAKHPLLASITHPSAHPMNTATRVSKTQYGVSLNLPLSQHQEAEEAAERARRAAEELAEKKAEEERKQQELEERLRQQKAAELRQQEQRELEERQEAERQRVKQEKAEALRRQQEAQRRNQELEALKLPSAAHWASNGGSAVSGSPGSSAPSLAQIQQIESEQEKKDQQEVSASSHT</sequence>
<reference evidence="2" key="1">
    <citation type="journal article" date="2023" name="Mol. Biol. Evol.">
        <title>Third-Generation Sequencing Reveals the Adaptive Role of the Epigenome in Three Deep-Sea Polychaetes.</title>
        <authorList>
            <person name="Perez M."/>
            <person name="Aroh O."/>
            <person name="Sun Y."/>
            <person name="Lan Y."/>
            <person name="Juniper S.K."/>
            <person name="Young C.R."/>
            <person name="Angers B."/>
            <person name="Qian P.Y."/>
        </authorList>
    </citation>
    <scope>NUCLEOTIDE SEQUENCE</scope>
    <source>
        <strain evidence="2">R07B-5</strain>
    </source>
</reference>
<protein>
    <submittedName>
        <fullName evidence="2">Uncharacterized protein</fullName>
    </submittedName>
</protein>
<feature type="compositionally biased region" description="Low complexity" evidence="1">
    <location>
        <begin position="180"/>
        <end position="205"/>
    </location>
</feature>
<evidence type="ECO:0000313" key="3">
    <source>
        <dbReference type="Proteomes" id="UP001209878"/>
    </source>
</evidence>
<feature type="region of interest" description="Disordered" evidence="1">
    <location>
        <begin position="82"/>
        <end position="117"/>
    </location>
</feature>
<keyword evidence="3" id="KW-1185">Reference proteome</keyword>
<dbReference type="EMBL" id="JAODUO010000006">
    <property type="protein sequence ID" value="KAK2193826.1"/>
    <property type="molecule type" value="Genomic_DNA"/>
</dbReference>
<evidence type="ECO:0000313" key="2">
    <source>
        <dbReference type="EMBL" id="KAK2193826.1"/>
    </source>
</evidence>